<dbReference type="PANTHER" id="PTHR12192">
    <property type="entry name" value="CATION TRANSPORT PROTEIN CHAC-RELATED"/>
    <property type="match status" value="1"/>
</dbReference>
<accession>A0A1E5XUY3</accession>
<dbReference type="EC" id="4.3.2.7" evidence="1"/>
<dbReference type="Pfam" id="PF04752">
    <property type="entry name" value="ChaC"/>
    <property type="match status" value="1"/>
</dbReference>
<dbReference type="CDD" id="cd06661">
    <property type="entry name" value="GGCT_like"/>
    <property type="match status" value="1"/>
</dbReference>
<proteinExistence type="predicted"/>
<dbReference type="Gene3D" id="3.10.490.10">
    <property type="entry name" value="Gamma-glutamyl cyclotransferase-like"/>
    <property type="match status" value="1"/>
</dbReference>
<dbReference type="PANTHER" id="PTHR12192:SF2">
    <property type="entry name" value="GLUTATHIONE-SPECIFIC GAMMA-GLUTAMYLCYCLOTRANSFERASE 2"/>
    <property type="match status" value="1"/>
</dbReference>
<gene>
    <name evidence="3" type="ORF">VW23_011840</name>
</gene>
<keyword evidence="4" id="KW-1185">Reference proteome</keyword>
<dbReference type="EMBL" id="LAJE02000073">
    <property type="protein sequence ID" value="OEO32403.1"/>
    <property type="molecule type" value="Genomic_DNA"/>
</dbReference>
<name>A0A1E5XUY3_9HYPH</name>
<protein>
    <recommendedName>
        <fullName evidence="1">glutathione-specific gamma-glutamylcyclotransferase</fullName>
        <ecNumber evidence="1">4.3.2.7</ecNumber>
    </recommendedName>
</protein>
<dbReference type="Proteomes" id="UP000095463">
    <property type="component" value="Unassembled WGS sequence"/>
</dbReference>
<evidence type="ECO:0000313" key="4">
    <source>
        <dbReference type="Proteomes" id="UP000095463"/>
    </source>
</evidence>
<comment type="caution">
    <text evidence="3">The sequence shown here is derived from an EMBL/GenBank/DDBJ whole genome shotgun (WGS) entry which is preliminary data.</text>
</comment>
<dbReference type="RefSeq" id="WP_069908460.1">
    <property type="nucleotide sequence ID" value="NZ_LAJE02000073.1"/>
</dbReference>
<dbReference type="InterPro" id="IPR013024">
    <property type="entry name" value="GGCT-like"/>
</dbReference>
<dbReference type="GO" id="GO:0006751">
    <property type="term" value="P:glutathione catabolic process"/>
    <property type="evidence" value="ECO:0007669"/>
    <property type="project" value="InterPro"/>
</dbReference>
<dbReference type="OrthoDB" id="9795692at2"/>
<reference evidence="3 4" key="1">
    <citation type="journal article" date="2015" name="Genome Announc.">
        <title>Genome Assemblies of Three Soil-Associated Devosia species: D. insulae, D. limi, and D. soli.</title>
        <authorList>
            <person name="Hassan Y.I."/>
            <person name="Lepp D."/>
            <person name="Zhou T."/>
        </authorList>
    </citation>
    <scope>NUCLEOTIDE SEQUENCE [LARGE SCALE GENOMIC DNA]</scope>
    <source>
        <strain evidence="3 4">DS-56</strain>
    </source>
</reference>
<organism evidence="3 4">
    <name type="scientific">Devosia insulae DS-56</name>
    <dbReference type="NCBI Taxonomy" id="1116389"/>
    <lineage>
        <taxon>Bacteria</taxon>
        <taxon>Pseudomonadati</taxon>
        <taxon>Pseudomonadota</taxon>
        <taxon>Alphaproteobacteria</taxon>
        <taxon>Hyphomicrobiales</taxon>
        <taxon>Devosiaceae</taxon>
        <taxon>Devosia</taxon>
    </lineage>
</organism>
<evidence type="ECO:0000256" key="2">
    <source>
        <dbReference type="ARBA" id="ARBA00023239"/>
    </source>
</evidence>
<dbReference type="InterPro" id="IPR006840">
    <property type="entry name" value="ChaC"/>
</dbReference>
<dbReference type="AlphaFoldDB" id="A0A1E5XUY3"/>
<dbReference type="GO" id="GO:0005737">
    <property type="term" value="C:cytoplasm"/>
    <property type="evidence" value="ECO:0007669"/>
    <property type="project" value="TreeGrafter"/>
</dbReference>
<sequence length="239" mass="26519">MLPSNRRMRLTEAHLALLPARIDDPGPVLLDGEEPRPDSYYAKTTAALIDAVPPDGEMWLFAFGSLIWNKRFTSDAERPGMVRGWHRDFCLGPDRRYRGNPGAPGYTLSLDRGGQCKGMVYRLPREGLAANIEGLLRKGPPFPPRWLTVATSQGVVRAFSFTHPGRGIGYAGHLTDEHVADALARAVGMMGSMAQYVYLTALHLEQLGLCDNRMWRMQEMVAERIERAFPGRIPAGTDA</sequence>
<evidence type="ECO:0000256" key="1">
    <source>
        <dbReference type="ARBA" id="ARBA00012344"/>
    </source>
</evidence>
<evidence type="ECO:0000313" key="3">
    <source>
        <dbReference type="EMBL" id="OEO32403.1"/>
    </source>
</evidence>
<dbReference type="GO" id="GO:0061928">
    <property type="term" value="F:glutathione specific gamma-glutamylcyclotransferase activity"/>
    <property type="evidence" value="ECO:0007669"/>
    <property type="project" value="UniProtKB-EC"/>
</dbReference>
<keyword evidence="2" id="KW-0456">Lyase</keyword>